<accession>A0A518DFL0</accession>
<dbReference type="EMBL" id="CP036291">
    <property type="protein sequence ID" value="QDU90267.1"/>
    <property type="molecule type" value="Genomic_DNA"/>
</dbReference>
<gene>
    <name evidence="2" type="ORF">Pla175_36690</name>
</gene>
<dbReference type="RefSeq" id="WP_145288412.1">
    <property type="nucleotide sequence ID" value="NZ_CP036291.1"/>
</dbReference>
<keyword evidence="3" id="KW-1185">Reference proteome</keyword>
<dbReference type="OrthoDB" id="290340at2"/>
<evidence type="ECO:0000256" key="1">
    <source>
        <dbReference type="SAM" id="Phobius"/>
    </source>
</evidence>
<protein>
    <submittedName>
        <fullName evidence="2">Uncharacterized protein</fullName>
    </submittedName>
</protein>
<organism evidence="2 3">
    <name type="scientific">Pirellulimonas nuda</name>
    <dbReference type="NCBI Taxonomy" id="2528009"/>
    <lineage>
        <taxon>Bacteria</taxon>
        <taxon>Pseudomonadati</taxon>
        <taxon>Planctomycetota</taxon>
        <taxon>Planctomycetia</taxon>
        <taxon>Pirellulales</taxon>
        <taxon>Lacipirellulaceae</taxon>
        <taxon>Pirellulimonas</taxon>
    </lineage>
</organism>
<keyword evidence="1" id="KW-0812">Transmembrane</keyword>
<evidence type="ECO:0000313" key="3">
    <source>
        <dbReference type="Proteomes" id="UP000317429"/>
    </source>
</evidence>
<dbReference type="Proteomes" id="UP000317429">
    <property type="component" value="Chromosome"/>
</dbReference>
<dbReference type="KEGG" id="pnd:Pla175_36690"/>
<name>A0A518DFL0_9BACT</name>
<dbReference type="AlphaFoldDB" id="A0A518DFL0"/>
<keyword evidence="1" id="KW-0472">Membrane</keyword>
<feature type="transmembrane region" description="Helical" evidence="1">
    <location>
        <begin position="41"/>
        <end position="65"/>
    </location>
</feature>
<keyword evidence="1" id="KW-1133">Transmembrane helix</keyword>
<sequence>MLLPLASDLMRMWYAAPLIVTVSLAYAATRHEQPAEILAHAARFGGWIVVFMVLFFALLQAATWWT</sequence>
<evidence type="ECO:0000313" key="2">
    <source>
        <dbReference type="EMBL" id="QDU90267.1"/>
    </source>
</evidence>
<proteinExistence type="predicted"/>
<feature type="transmembrane region" description="Helical" evidence="1">
    <location>
        <begin position="12"/>
        <end position="29"/>
    </location>
</feature>
<reference evidence="2 3" key="1">
    <citation type="submission" date="2019-02" db="EMBL/GenBank/DDBJ databases">
        <title>Deep-cultivation of Planctomycetes and their phenomic and genomic characterization uncovers novel biology.</title>
        <authorList>
            <person name="Wiegand S."/>
            <person name="Jogler M."/>
            <person name="Boedeker C."/>
            <person name="Pinto D."/>
            <person name="Vollmers J."/>
            <person name="Rivas-Marin E."/>
            <person name="Kohn T."/>
            <person name="Peeters S.H."/>
            <person name="Heuer A."/>
            <person name="Rast P."/>
            <person name="Oberbeckmann S."/>
            <person name="Bunk B."/>
            <person name="Jeske O."/>
            <person name="Meyerdierks A."/>
            <person name="Storesund J.E."/>
            <person name="Kallscheuer N."/>
            <person name="Luecker S."/>
            <person name="Lage O.M."/>
            <person name="Pohl T."/>
            <person name="Merkel B.J."/>
            <person name="Hornburger P."/>
            <person name="Mueller R.-W."/>
            <person name="Bruemmer F."/>
            <person name="Labrenz M."/>
            <person name="Spormann A.M."/>
            <person name="Op den Camp H."/>
            <person name="Overmann J."/>
            <person name="Amann R."/>
            <person name="Jetten M.S.M."/>
            <person name="Mascher T."/>
            <person name="Medema M.H."/>
            <person name="Devos D.P."/>
            <person name="Kaster A.-K."/>
            <person name="Ovreas L."/>
            <person name="Rohde M."/>
            <person name="Galperin M.Y."/>
            <person name="Jogler C."/>
        </authorList>
    </citation>
    <scope>NUCLEOTIDE SEQUENCE [LARGE SCALE GENOMIC DNA]</scope>
    <source>
        <strain evidence="2 3">Pla175</strain>
    </source>
</reference>